<evidence type="ECO:0000313" key="4">
    <source>
        <dbReference type="Proteomes" id="UP000636800"/>
    </source>
</evidence>
<dbReference type="InterPro" id="IPR027443">
    <property type="entry name" value="IPNS-like_sf"/>
</dbReference>
<evidence type="ECO:0000313" key="2">
    <source>
        <dbReference type="EMBL" id="KAG0451490.1"/>
    </source>
</evidence>
<dbReference type="PANTHER" id="PTHR34945:SF2">
    <property type="entry name" value="2-OXOGLUTARATE (2OG) AND FE(II)-DEPENDENT OXYGENASE SUPERFAMILY PROTEIN"/>
    <property type="match status" value="1"/>
</dbReference>
<dbReference type="PANTHER" id="PTHR34945">
    <property type="entry name" value="2-OXOGLUTARATE (2OG) AND FE(II)-DEPENDENT OXYGENASE SUPERFAMILY PROTEIN"/>
    <property type="match status" value="1"/>
</dbReference>
<reference evidence="4 5" key="1">
    <citation type="journal article" date="2020" name="Nat. Food">
        <title>A phased Vanilla planifolia genome enables genetic improvement of flavour and production.</title>
        <authorList>
            <person name="Hasing T."/>
            <person name="Tang H."/>
            <person name="Brym M."/>
            <person name="Khazi F."/>
            <person name="Huang T."/>
            <person name="Chambers A.H."/>
        </authorList>
    </citation>
    <scope>NUCLEOTIDE SEQUENCE [LARGE SCALE GENOMIC DNA]</scope>
    <source>
        <tissue evidence="2">Leaf</tissue>
    </source>
</reference>
<dbReference type="Gene3D" id="2.60.120.330">
    <property type="entry name" value="B-lactam Antibiotic, Isopenicillin N Synthase, Chain"/>
    <property type="match status" value="1"/>
</dbReference>
<feature type="region of interest" description="Disordered" evidence="1">
    <location>
        <begin position="1"/>
        <end position="34"/>
    </location>
</feature>
<organism evidence="2 5">
    <name type="scientific">Vanilla planifolia</name>
    <name type="common">Vanilla</name>
    <dbReference type="NCBI Taxonomy" id="51239"/>
    <lineage>
        <taxon>Eukaryota</taxon>
        <taxon>Viridiplantae</taxon>
        <taxon>Streptophyta</taxon>
        <taxon>Embryophyta</taxon>
        <taxon>Tracheophyta</taxon>
        <taxon>Spermatophyta</taxon>
        <taxon>Magnoliopsida</taxon>
        <taxon>Liliopsida</taxon>
        <taxon>Asparagales</taxon>
        <taxon>Orchidaceae</taxon>
        <taxon>Vanilloideae</taxon>
        <taxon>Vanilleae</taxon>
        <taxon>Vanilla</taxon>
    </lineage>
</organism>
<evidence type="ECO:0000256" key="1">
    <source>
        <dbReference type="SAM" id="MobiDB-lite"/>
    </source>
</evidence>
<dbReference type="Proteomes" id="UP000636800">
    <property type="component" value="Chromosome 3"/>
</dbReference>
<evidence type="ECO:0000313" key="3">
    <source>
        <dbReference type="EMBL" id="KAG0488771.1"/>
    </source>
</evidence>
<dbReference type="Proteomes" id="UP000639772">
    <property type="component" value="Unassembled WGS sequence"/>
</dbReference>
<sequence length="364" mass="39601">MATFTSMAAPAAAMNSGEPAPPPPTPSNRIGDDEASSASISCFLQNLHLMRPSTPQLSLPSRLSRGVASSPSDLISLLNPQSDLLLSAATNQGLFHLADHGVAASLAASAVSEAYPLLSSSPTLADLGFGEDEEGDDDLVFDVLSERLGAIPAVAELAKSMEKVGVKVVEMLAASGGLAEDPFRTGKLCARCLIWVSGHKSAGDEGEEAEDSWEMMSGRKRYPYVVGLQYEMKGRGPWWVLDDSGEWKGVATRANSLLVTLGDIAQVWSNGKFNKVRAGQHQHRSSSKHISISLFVTLTMDSFVRPLHIPLESDGSNKEGNGECFDKEGQCRRKFQTFAFKEYAWRVYNDRFLFKDPLLRYRIE</sequence>
<proteinExistence type="predicted"/>
<dbReference type="OrthoDB" id="659818at2759"/>
<dbReference type="SUPFAM" id="SSF51197">
    <property type="entry name" value="Clavaminate synthase-like"/>
    <property type="match status" value="1"/>
</dbReference>
<protein>
    <submittedName>
        <fullName evidence="2">Uncharacterized protein</fullName>
    </submittedName>
</protein>
<accession>A0A835PD30</accession>
<name>A0A835PD30_VANPL</name>
<dbReference type="EMBL" id="JADCNM010000057">
    <property type="protein sequence ID" value="KAG0451490.1"/>
    <property type="molecule type" value="Genomic_DNA"/>
</dbReference>
<keyword evidence="4" id="KW-1185">Reference proteome</keyword>
<comment type="caution">
    <text evidence="2">The sequence shown here is derived from an EMBL/GenBank/DDBJ whole genome shotgun (WGS) entry which is preliminary data.</text>
</comment>
<gene>
    <name evidence="3" type="ORF">HPP92_007582</name>
    <name evidence="2" type="ORF">HPP92_026183</name>
</gene>
<dbReference type="AlphaFoldDB" id="A0A835PD30"/>
<evidence type="ECO:0000313" key="5">
    <source>
        <dbReference type="Proteomes" id="UP000639772"/>
    </source>
</evidence>
<dbReference type="EMBL" id="JADCNL010000003">
    <property type="protein sequence ID" value="KAG0488771.1"/>
    <property type="molecule type" value="Genomic_DNA"/>
</dbReference>
<feature type="compositionally biased region" description="Low complexity" evidence="1">
    <location>
        <begin position="1"/>
        <end position="14"/>
    </location>
</feature>